<accession>A0AAU7S6L5</accession>
<feature type="domain" description="DUF5615" evidence="1">
    <location>
        <begin position="1"/>
        <end position="99"/>
    </location>
</feature>
<evidence type="ECO:0000259" key="1">
    <source>
        <dbReference type="Pfam" id="PF18480"/>
    </source>
</evidence>
<dbReference type="AlphaFoldDB" id="A0AAU7S6L5"/>
<keyword evidence="2" id="KW-0614">Plasmid</keyword>
<proteinExistence type="predicted"/>
<protein>
    <submittedName>
        <fullName evidence="2">DUF5615 family PIN-like protein</fullName>
    </submittedName>
</protein>
<name>A0AAU7S6L5_9HYPH</name>
<gene>
    <name evidence="2" type="ORF">ABM479_35270</name>
</gene>
<geneLocation type="plasmid" evidence="2">
    <name>unnamed5</name>
</geneLocation>
<dbReference type="InterPro" id="IPR041049">
    <property type="entry name" value="DUF5615"/>
</dbReference>
<evidence type="ECO:0000313" key="2">
    <source>
        <dbReference type="EMBL" id="XBT98105.1"/>
    </source>
</evidence>
<sequence>MKLLIDECLSPTLATIARERGLEESTCIPWLGMSGQADHSVARRAVDDGYILVTHNTADFLPLYQQEEVHVGLIALNTAAGLMSLALQQRLLLLALQTLEGQEHWNEVLEISVAADGTVTVEQYDLPAV</sequence>
<dbReference type="EMBL" id="CP157965">
    <property type="protein sequence ID" value="XBT98105.1"/>
    <property type="molecule type" value="Genomic_DNA"/>
</dbReference>
<reference evidence="2" key="1">
    <citation type="submission" date="2024-06" db="EMBL/GenBank/DDBJ databases">
        <authorList>
            <person name="Li T."/>
            <person name="Gao R."/>
        </authorList>
    </citation>
    <scope>NUCLEOTIDE SEQUENCE</scope>
    <source>
        <strain evidence="2">ZPR3</strain>
        <plasmid evidence="2">unnamed5</plasmid>
    </source>
</reference>
<dbReference type="Pfam" id="PF18480">
    <property type="entry name" value="DUF5615"/>
    <property type="match status" value="1"/>
</dbReference>
<dbReference type="RefSeq" id="WP_349963387.1">
    <property type="nucleotide sequence ID" value="NZ_CP157965.1"/>
</dbReference>
<organism evidence="2">
    <name type="scientific">Rhizobium sp. ZPR3</name>
    <dbReference type="NCBI Taxonomy" id="3158967"/>
    <lineage>
        <taxon>Bacteria</taxon>
        <taxon>Pseudomonadati</taxon>
        <taxon>Pseudomonadota</taxon>
        <taxon>Alphaproteobacteria</taxon>
        <taxon>Hyphomicrobiales</taxon>
        <taxon>Rhizobiaceae</taxon>
        <taxon>Rhizobium/Agrobacterium group</taxon>
        <taxon>Rhizobium</taxon>
    </lineage>
</organism>